<organism evidence="1 2">
    <name type="scientific">Pristionchus fissidentatus</name>
    <dbReference type="NCBI Taxonomy" id="1538716"/>
    <lineage>
        <taxon>Eukaryota</taxon>
        <taxon>Metazoa</taxon>
        <taxon>Ecdysozoa</taxon>
        <taxon>Nematoda</taxon>
        <taxon>Chromadorea</taxon>
        <taxon>Rhabditida</taxon>
        <taxon>Rhabditina</taxon>
        <taxon>Diplogasteromorpha</taxon>
        <taxon>Diplogasteroidea</taxon>
        <taxon>Neodiplogasteridae</taxon>
        <taxon>Pristionchus</taxon>
    </lineage>
</organism>
<reference evidence="1" key="1">
    <citation type="submission" date="2023-10" db="EMBL/GenBank/DDBJ databases">
        <title>Genome assembly of Pristionchus species.</title>
        <authorList>
            <person name="Yoshida K."/>
            <person name="Sommer R.J."/>
        </authorList>
    </citation>
    <scope>NUCLEOTIDE SEQUENCE</scope>
    <source>
        <strain evidence="1">RS5133</strain>
    </source>
</reference>
<evidence type="ECO:0000313" key="2">
    <source>
        <dbReference type="Proteomes" id="UP001432322"/>
    </source>
</evidence>
<feature type="non-terminal residue" evidence="1">
    <location>
        <position position="118"/>
    </location>
</feature>
<dbReference type="Proteomes" id="UP001432322">
    <property type="component" value="Unassembled WGS sequence"/>
</dbReference>
<keyword evidence="2" id="KW-1185">Reference proteome</keyword>
<gene>
    <name evidence="1" type="ORF">PFISCL1PPCAC_18907</name>
</gene>
<proteinExistence type="predicted"/>
<comment type="caution">
    <text evidence="1">The sequence shown here is derived from an EMBL/GenBank/DDBJ whole genome shotgun (WGS) entry which is preliminary data.</text>
</comment>
<sequence length="118" mass="13306">DYDRDMEEDMDGSIDQMENAMGREIWMFIRFFGKSRYAVWRHVQRFIPNLVSGKMAVHVAISDQNAKERGGVSRHVDVLIGSGSHMGTLRIVAMGDQLMTSSQHEGESSAHFTKASTE</sequence>
<feature type="non-terminal residue" evidence="1">
    <location>
        <position position="1"/>
    </location>
</feature>
<dbReference type="AlphaFoldDB" id="A0AAV5WAD4"/>
<evidence type="ECO:0000313" key="1">
    <source>
        <dbReference type="EMBL" id="GMT27610.1"/>
    </source>
</evidence>
<dbReference type="EMBL" id="BTSY01000005">
    <property type="protein sequence ID" value="GMT27610.1"/>
    <property type="molecule type" value="Genomic_DNA"/>
</dbReference>
<accession>A0AAV5WAD4</accession>
<protein>
    <submittedName>
        <fullName evidence="1">Uncharacterized protein</fullName>
    </submittedName>
</protein>
<name>A0AAV5WAD4_9BILA</name>